<comment type="caution">
    <text evidence="1">The sequence shown here is derived from an EMBL/GenBank/DDBJ whole genome shotgun (WGS) entry which is preliminary data.</text>
</comment>
<keyword evidence="2" id="KW-1185">Reference proteome</keyword>
<dbReference type="RefSeq" id="WP_139606701.1">
    <property type="nucleotide sequence ID" value="NZ_VDCQ01000072.1"/>
</dbReference>
<reference evidence="1 2" key="1">
    <citation type="submission" date="2019-05" db="EMBL/GenBank/DDBJ databases">
        <title>We sequenced the genome of Paenibacillus hemerocallicola KCTC 33185 for further insight into its adaptation and study the phylogeny of Paenibacillus.</title>
        <authorList>
            <person name="Narsing Rao M.P."/>
        </authorList>
    </citation>
    <scope>NUCLEOTIDE SEQUENCE [LARGE SCALE GENOMIC DNA]</scope>
    <source>
        <strain evidence="1 2">KCTC 33185</strain>
    </source>
</reference>
<dbReference type="AlphaFoldDB" id="A0A5C4SYN5"/>
<dbReference type="EMBL" id="VDCQ01000072">
    <property type="protein sequence ID" value="TNJ61616.1"/>
    <property type="molecule type" value="Genomic_DNA"/>
</dbReference>
<accession>A0A5C4SYN5</accession>
<gene>
    <name evidence="1" type="ORF">FE784_33975</name>
</gene>
<protein>
    <submittedName>
        <fullName evidence="1">Uncharacterized protein</fullName>
    </submittedName>
</protein>
<dbReference type="Proteomes" id="UP000307943">
    <property type="component" value="Unassembled WGS sequence"/>
</dbReference>
<organism evidence="1 2">
    <name type="scientific">Paenibacillus hemerocallicola</name>
    <dbReference type="NCBI Taxonomy" id="1172614"/>
    <lineage>
        <taxon>Bacteria</taxon>
        <taxon>Bacillati</taxon>
        <taxon>Bacillota</taxon>
        <taxon>Bacilli</taxon>
        <taxon>Bacillales</taxon>
        <taxon>Paenibacillaceae</taxon>
        <taxon>Paenibacillus</taxon>
    </lineage>
</organism>
<name>A0A5C4SYN5_9BACL</name>
<proteinExistence type="predicted"/>
<dbReference type="OrthoDB" id="9783294at2"/>
<evidence type="ECO:0000313" key="2">
    <source>
        <dbReference type="Proteomes" id="UP000307943"/>
    </source>
</evidence>
<evidence type="ECO:0000313" key="1">
    <source>
        <dbReference type="EMBL" id="TNJ61616.1"/>
    </source>
</evidence>
<sequence length="61" mass="6805">MTDVYAYLKANQDELLADLKPLVRAESPSLDKRLTDLCGGVLQELSAIGSASRRSFFRRSM</sequence>